<accession>A0A914DC67</accession>
<protein>
    <submittedName>
        <fullName evidence="2">Uncharacterized protein</fullName>
    </submittedName>
</protein>
<dbReference type="WBParaSite" id="ACRNAN_scaffold2235.g9366.t1">
    <property type="protein sequence ID" value="ACRNAN_scaffold2235.g9366.t1"/>
    <property type="gene ID" value="ACRNAN_scaffold2235.g9366"/>
</dbReference>
<evidence type="ECO:0000313" key="1">
    <source>
        <dbReference type="Proteomes" id="UP000887540"/>
    </source>
</evidence>
<dbReference type="Proteomes" id="UP000887540">
    <property type="component" value="Unplaced"/>
</dbReference>
<proteinExistence type="predicted"/>
<name>A0A914DC67_9BILA</name>
<sequence length="130" mass="14739">MPIIMPENHRVLQGRIIKLVKINKISAKDNKTRGCPRKSGVNNNASAHVGGIAREVGQVNRGTTDQQTSGNWIEFNPDANDRNNLIHRYYSHDKVSHKYSRRCRSMFESVVPQNDLVVICCVVLTQQKNL</sequence>
<reference evidence="2" key="1">
    <citation type="submission" date="2022-11" db="UniProtKB">
        <authorList>
            <consortium name="WormBaseParasite"/>
        </authorList>
    </citation>
    <scope>IDENTIFICATION</scope>
</reference>
<dbReference type="AlphaFoldDB" id="A0A914DC67"/>
<keyword evidence="1" id="KW-1185">Reference proteome</keyword>
<organism evidence="1 2">
    <name type="scientific">Acrobeloides nanus</name>
    <dbReference type="NCBI Taxonomy" id="290746"/>
    <lineage>
        <taxon>Eukaryota</taxon>
        <taxon>Metazoa</taxon>
        <taxon>Ecdysozoa</taxon>
        <taxon>Nematoda</taxon>
        <taxon>Chromadorea</taxon>
        <taxon>Rhabditida</taxon>
        <taxon>Tylenchina</taxon>
        <taxon>Cephalobomorpha</taxon>
        <taxon>Cephaloboidea</taxon>
        <taxon>Cephalobidae</taxon>
        <taxon>Acrobeloides</taxon>
    </lineage>
</organism>
<evidence type="ECO:0000313" key="2">
    <source>
        <dbReference type="WBParaSite" id="ACRNAN_scaffold2235.g9366.t1"/>
    </source>
</evidence>